<dbReference type="PANTHER" id="PTHR23511:SF45">
    <property type="entry name" value="SVOP LIKE"/>
    <property type="match status" value="1"/>
</dbReference>
<dbReference type="InterPro" id="IPR036259">
    <property type="entry name" value="MFS_trans_sf"/>
</dbReference>
<dbReference type="Gene3D" id="1.20.1250.20">
    <property type="entry name" value="MFS general substrate transporter like domains"/>
    <property type="match status" value="2"/>
</dbReference>
<evidence type="ECO:0000313" key="8">
    <source>
        <dbReference type="Proteomes" id="UP000694560"/>
    </source>
</evidence>
<sequence length="371" mass="41050">MASAAKEAENAIGLEEIHAEMKEPPKGQKTFTVEEAVETIGFGRFHIMLYLIMGSIGVVETMEIMLIAVVSPLIRCEWQLQDWQVALVTTMVFFGYMVFSIALELLADRYGHWKILLLSFLWAAYFSLLTSFAPSYIWFVFLRAMVGGGVLGHAQGVEILPTSLSGLQVHSGQLHIKNLQSYKYIKNKYKKLEIFRHGLLLCFQLIPESARYNVSMGKVQAALATLQRISSMNGVPTPQGQLREPPKVSPGCGTAQPIHSKQVVCFVLGFFLLNLCLLRKMLALGMGTSGSLCCAGAMVAPFISQVLRSASFLGTLRLFSSMCILCAISAVTLPIETKGRALQVVKRMENQKSVELFVYSEKCPLHLKSNI</sequence>
<feature type="transmembrane region" description="Helical" evidence="6">
    <location>
        <begin position="83"/>
        <end position="103"/>
    </location>
</feature>
<dbReference type="OrthoDB" id="4139357at2759"/>
<accession>A0A8C5UGS3</accession>
<evidence type="ECO:0000256" key="2">
    <source>
        <dbReference type="ARBA" id="ARBA00022448"/>
    </source>
</evidence>
<name>A0A8C5UGS3_9PASS</name>
<evidence type="ECO:0000256" key="4">
    <source>
        <dbReference type="ARBA" id="ARBA00022989"/>
    </source>
</evidence>
<evidence type="ECO:0000256" key="5">
    <source>
        <dbReference type="ARBA" id="ARBA00023136"/>
    </source>
</evidence>
<feature type="transmembrane region" description="Helical" evidence="6">
    <location>
        <begin position="115"/>
        <end position="141"/>
    </location>
</feature>
<protein>
    <submittedName>
        <fullName evidence="7">SVOP like</fullName>
    </submittedName>
</protein>
<evidence type="ECO:0000256" key="3">
    <source>
        <dbReference type="ARBA" id="ARBA00022692"/>
    </source>
</evidence>
<reference evidence="7" key="2">
    <citation type="submission" date="2025-09" db="UniProtKB">
        <authorList>
            <consortium name="Ensembl"/>
        </authorList>
    </citation>
    <scope>IDENTIFICATION</scope>
</reference>
<dbReference type="Proteomes" id="UP000694560">
    <property type="component" value="Unplaced"/>
</dbReference>
<keyword evidence="3 6" id="KW-0812">Transmembrane</keyword>
<dbReference type="SUPFAM" id="SSF103473">
    <property type="entry name" value="MFS general substrate transporter"/>
    <property type="match status" value="1"/>
</dbReference>
<feature type="transmembrane region" description="Helical" evidence="6">
    <location>
        <begin position="47"/>
        <end position="71"/>
    </location>
</feature>
<reference evidence="7" key="1">
    <citation type="submission" date="2025-08" db="UniProtKB">
        <authorList>
            <consortium name="Ensembl"/>
        </authorList>
    </citation>
    <scope>IDENTIFICATION</scope>
</reference>
<keyword evidence="2" id="KW-0813">Transport</keyword>
<feature type="transmembrane region" description="Helical" evidence="6">
    <location>
        <begin position="310"/>
        <end position="333"/>
    </location>
</feature>
<dbReference type="Ensembl" id="ENSMCST00000023441.1">
    <property type="protein sequence ID" value="ENSMCSP00000022863.1"/>
    <property type="gene ID" value="ENSMCSG00000015899.1"/>
</dbReference>
<dbReference type="PANTHER" id="PTHR23511">
    <property type="entry name" value="SYNAPTIC VESICLE GLYCOPROTEIN 2"/>
    <property type="match status" value="1"/>
</dbReference>
<keyword evidence="4 6" id="KW-1133">Transmembrane helix</keyword>
<dbReference type="AlphaFoldDB" id="A0A8C5UGS3"/>
<evidence type="ECO:0000313" key="7">
    <source>
        <dbReference type="Ensembl" id="ENSMCSP00000022863.1"/>
    </source>
</evidence>
<proteinExistence type="predicted"/>
<feature type="transmembrane region" description="Helical" evidence="6">
    <location>
        <begin position="284"/>
        <end position="304"/>
    </location>
</feature>
<dbReference type="GO" id="GO:0016020">
    <property type="term" value="C:membrane"/>
    <property type="evidence" value="ECO:0007669"/>
    <property type="project" value="UniProtKB-SubCell"/>
</dbReference>
<evidence type="ECO:0000256" key="6">
    <source>
        <dbReference type="SAM" id="Phobius"/>
    </source>
</evidence>
<comment type="subcellular location">
    <subcellularLocation>
        <location evidence="1">Membrane</location>
        <topology evidence="1">Multi-pass membrane protein</topology>
    </subcellularLocation>
</comment>
<organism evidence="7 8">
    <name type="scientific">Malurus cyaneus samueli</name>
    <dbReference type="NCBI Taxonomy" id="2593467"/>
    <lineage>
        <taxon>Eukaryota</taxon>
        <taxon>Metazoa</taxon>
        <taxon>Chordata</taxon>
        <taxon>Craniata</taxon>
        <taxon>Vertebrata</taxon>
        <taxon>Euteleostomi</taxon>
        <taxon>Archelosauria</taxon>
        <taxon>Archosauria</taxon>
        <taxon>Dinosauria</taxon>
        <taxon>Saurischia</taxon>
        <taxon>Theropoda</taxon>
        <taxon>Coelurosauria</taxon>
        <taxon>Aves</taxon>
        <taxon>Neognathae</taxon>
        <taxon>Neoaves</taxon>
        <taxon>Telluraves</taxon>
        <taxon>Australaves</taxon>
        <taxon>Passeriformes</taxon>
        <taxon>Meliphagoidea</taxon>
        <taxon>Maluridae</taxon>
        <taxon>Malurus</taxon>
    </lineage>
</organism>
<keyword evidence="5 6" id="KW-0472">Membrane</keyword>
<keyword evidence="8" id="KW-1185">Reference proteome</keyword>
<evidence type="ECO:0000256" key="1">
    <source>
        <dbReference type="ARBA" id="ARBA00004141"/>
    </source>
</evidence>